<accession>A0ABN9FCH9</accession>
<gene>
    <name evidence="1" type="ORF">SPARVUS_LOCUS11786362</name>
</gene>
<evidence type="ECO:0000313" key="1">
    <source>
        <dbReference type="EMBL" id="CAI9594733.1"/>
    </source>
</evidence>
<dbReference type="Proteomes" id="UP001162483">
    <property type="component" value="Unassembled WGS sequence"/>
</dbReference>
<dbReference type="EMBL" id="CATNWA010016701">
    <property type="protein sequence ID" value="CAI9594733.1"/>
    <property type="molecule type" value="Genomic_DNA"/>
</dbReference>
<proteinExistence type="predicted"/>
<comment type="caution">
    <text evidence="1">The sequence shown here is derived from an EMBL/GenBank/DDBJ whole genome shotgun (WGS) entry which is preliminary data.</text>
</comment>
<organism evidence="1 2">
    <name type="scientific">Staurois parvus</name>
    <dbReference type="NCBI Taxonomy" id="386267"/>
    <lineage>
        <taxon>Eukaryota</taxon>
        <taxon>Metazoa</taxon>
        <taxon>Chordata</taxon>
        <taxon>Craniata</taxon>
        <taxon>Vertebrata</taxon>
        <taxon>Euteleostomi</taxon>
        <taxon>Amphibia</taxon>
        <taxon>Batrachia</taxon>
        <taxon>Anura</taxon>
        <taxon>Neobatrachia</taxon>
        <taxon>Ranoidea</taxon>
        <taxon>Ranidae</taxon>
        <taxon>Staurois</taxon>
    </lineage>
</organism>
<feature type="non-terminal residue" evidence="1">
    <location>
        <position position="1"/>
    </location>
</feature>
<keyword evidence="2" id="KW-1185">Reference proteome</keyword>
<reference evidence="1" key="1">
    <citation type="submission" date="2023-05" db="EMBL/GenBank/DDBJ databases">
        <authorList>
            <person name="Stuckert A."/>
        </authorList>
    </citation>
    <scope>NUCLEOTIDE SEQUENCE</scope>
</reference>
<protein>
    <submittedName>
        <fullName evidence="1">Uncharacterized protein</fullName>
    </submittedName>
</protein>
<sequence length="75" mass="8116">FAAASPAISSGRCRHPASVFQSLRASGCPGAGTGGKFKYFRNCHFLINELFTDYCFKAFHIHFVPTALSCALPAF</sequence>
<evidence type="ECO:0000313" key="2">
    <source>
        <dbReference type="Proteomes" id="UP001162483"/>
    </source>
</evidence>
<name>A0ABN9FCH9_9NEOB</name>